<name>A0A815S721_ADIRI</name>
<dbReference type="OrthoDB" id="276515at2759"/>
<dbReference type="InterPro" id="IPR050410">
    <property type="entry name" value="CCR4/nocturin_mRNA_transcr"/>
</dbReference>
<dbReference type="InterPro" id="IPR036691">
    <property type="entry name" value="Endo/exonu/phosph_ase_sf"/>
</dbReference>
<dbReference type="EMBL" id="CAJNOR010003345">
    <property type="protein sequence ID" value="CAF1404515.1"/>
    <property type="molecule type" value="Genomic_DNA"/>
</dbReference>
<protein>
    <recommendedName>
        <fullName evidence="1">Endonuclease/exonuclease/phosphatase domain-containing protein</fullName>
    </recommendedName>
</protein>
<evidence type="ECO:0000313" key="4">
    <source>
        <dbReference type="Proteomes" id="UP000663828"/>
    </source>
</evidence>
<evidence type="ECO:0000313" key="2">
    <source>
        <dbReference type="EMBL" id="CAF1404515.1"/>
    </source>
</evidence>
<accession>A0A815S721</accession>
<dbReference type="PANTHER" id="PTHR12121:SF101">
    <property type="entry name" value="ENDONUCLEASE_EXONUCLEASE_PHOSPHATASE DOMAIN-CONTAINING PROTEIN"/>
    <property type="match status" value="1"/>
</dbReference>
<evidence type="ECO:0000259" key="1">
    <source>
        <dbReference type="Pfam" id="PF03372"/>
    </source>
</evidence>
<dbReference type="EMBL" id="CAJNOJ010000573">
    <property type="protein sequence ID" value="CAF1487968.1"/>
    <property type="molecule type" value="Genomic_DNA"/>
</dbReference>
<evidence type="ECO:0000313" key="3">
    <source>
        <dbReference type="EMBL" id="CAF1487968.1"/>
    </source>
</evidence>
<organism evidence="3 5">
    <name type="scientific">Adineta ricciae</name>
    <name type="common">Rotifer</name>
    <dbReference type="NCBI Taxonomy" id="249248"/>
    <lineage>
        <taxon>Eukaryota</taxon>
        <taxon>Metazoa</taxon>
        <taxon>Spiralia</taxon>
        <taxon>Gnathifera</taxon>
        <taxon>Rotifera</taxon>
        <taxon>Eurotatoria</taxon>
        <taxon>Bdelloidea</taxon>
        <taxon>Adinetida</taxon>
        <taxon>Adinetidae</taxon>
        <taxon>Adineta</taxon>
    </lineage>
</organism>
<dbReference type="InterPro" id="IPR005135">
    <property type="entry name" value="Endo/exonuclease/phosphatase"/>
</dbReference>
<dbReference type="SUPFAM" id="SSF56219">
    <property type="entry name" value="DNase I-like"/>
    <property type="match status" value="1"/>
</dbReference>
<evidence type="ECO:0000313" key="5">
    <source>
        <dbReference type="Proteomes" id="UP000663852"/>
    </source>
</evidence>
<comment type="caution">
    <text evidence="3">The sequence shown here is derived from an EMBL/GenBank/DDBJ whole genome shotgun (WGS) entry which is preliminary data.</text>
</comment>
<proteinExistence type="predicted"/>
<dbReference type="Proteomes" id="UP000663852">
    <property type="component" value="Unassembled WGS sequence"/>
</dbReference>
<dbReference type="Gene3D" id="3.60.10.10">
    <property type="entry name" value="Endonuclease/exonuclease/phosphatase"/>
    <property type="match status" value="1"/>
</dbReference>
<sequence length="334" mass="38245">MSVRIVTYNLLLPILAEQPGNYVVSRPEYLKTEYRWKLIRSQLEQEIHSYKNTIICLQEVSNTLLSTLQAFFHQMNYKLFESLYNNQGNDYRGVALAVPANLPLIYKNAVTIGEHLRLTIQSFDATFNSSLWWKTVKYSIMKTFKDQSVNPWEKAMSLKNVLICVGVMVHGRPLFVGTYHMPCLFRDPSIMIIHASAAKDLMFQIANGHPFVLAGDFNMQPIDSAYRAITRRGNVEDRVLPKVGNRGVTYRFNKQQVLRSAYREKNKAEPNYTNFATTRHESSSFCGTLDYIFFTGNLTVHDVLPLPSHPTGKSYPDRTHPSDHLMLAATLQLV</sequence>
<dbReference type="Pfam" id="PF03372">
    <property type="entry name" value="Exo_endo_phos"/>
    <property type="match status" value="1"/>
</dbReference>
<dbReference type="GO" id="GO:0000175">
    <property type="term" value="F:3'-5'-RNA exonuclease activity"/>
    <property type="evidence" value="ECO:0007669"/>
    <property type="project" value="TreeGrafter"/>
</dbReference>
<reference evidence="3" key="1">
    <citation type="submission" date="2021-02" db="EMBL/GenBank/DDBJ databases">
        <authorList>
            <person name="Nowell W R."/>
        </authorList>
    </citation>
    <scope>NUCLEOTIDE SEQUENCE</scope>
</reference>
<dbReference type="PANTHER" id="PTHR12121">
    <property type="entry name" value="CARBON CATABOLITE REPRESSOR PROTEIN 4"/>
    <property type="match status" value="1"/>
</dbReference>
<gene>
    <name evidence="3" type="ORF">EDS130_LOCUS41838</name>
    <name evidence="2" type="ORF">XAT740_LOCUS34334</name>
</gene>
<feature type="domain" description="Endonuclease/exonuclease/phosphatase" evidence="1">
    <location>
        <begin position="41"/>
        <end position="324"/>
    </location>
</feature>
<dbReference type="Proteomes" id="UP000663828">
    <property type="component" value="Unassembled WGS sequence"/>
</dbReference>
<keyword evidence="4" id="KW-1185">Reference proteome</keyword>
<dbReference type="AlphaFoldDB" id="A0A815S721"/>